<dbReference type="Gene3D" id="2.120.10.30">
    <property type="entry name" value="TolB, C-terminal domain"/>
    <property type="match status" value="1"/>
</dbReference>
<gene>
    <name evidence="2" type="ORF">ElyMa_004932700</name>
</gene>
<feature type="chain" id="PRO_5043808664" evidence="1">
    <location>
        <begin position="17"/>
        <end position="204"/>
    </location>
</feature>
<dbReference type="EMBL" id="BMAT01009875">
    <property type="protein sequence ID" value="GFS15432.1"/>
    <property type="molecule type" value="Genomic_DNA"/>
</dbReference>
<keyword evidence="1" id="KW-0732">Signal</keyword>
<feature type="signal peptide" evidence="1">
    <location>
        <begin position="1"/>
        <end position="16"/>
    </location>
</feature>
<dbReference type="InterPro" id="IPR011042">
    <property type="entry name" value="6-blade_b-propeller_TolB-like"/>
</dbReference>
<comment type="caution">
    <text evidence="2">The sequence shown here is derived from an EMBL/GenBank/DDBJ whole genome shotgun (WGS) entry which is preliminary data.</text>
</comment>
<sequence>MLFFYICLVVAVPIFASDIQPVLYDLGPVPSLTGALEENSYLTQADRFKVNQVVGAVSFVFHRDHIYTGLANGQIVDVSDCGVKLIASLAPQGCRGELQCGRPVGLRMDRQGRLIVADAYRGIFRINVQTGDDIVGGLVALNGAQVDDIVGGLLALNGAQVDDIVGGLLALNGVQADDIVGGLVALNGVQADDIVGGLVALKGK</sequence>
<name>A0AAV4J385_9GAST</name>
<keyword evidence="3" id="KW-1185">Reference proteome</keyword>
<reference evidence="2 3" key="1">
    <citation type="journal article" date="2021" name="Elife">
        <title>Chloroplast acquisition without the gene transfer in kleptoplastic sea slugs, Plakobranchus ocellatus.</title>
        <authorList>
            <person name="Maeda T."/>
            <person name="Takahashi S."/>
            <person name="Yoshida T."/>
            <person name="Shimamura S."/>
            <person name="Takaki Y."/>
            <person name="Nagai Y."/>
            <person name="Toyoda A."/>
            <person name="Suzuki Y."/>
            <person name="Arimoto A."/>
            <person name="Ishii H."/>
            <person name="Satoh N."/>
            <person name="Nishiyama T."/>
            <person name="Hasebe M."/>
            <person name="Maruyama T."/>
            <person name="Minagawa J."/>
            <person name="Obokata J."/>
            <person name="Shigenobu S."/>
        </authorList>
    </citation>
    <scope>NUCLEOTIDE SEQUENCE [LARGE SCALE GENOMIC DNA]</scope>
</reference>
<accession>A0AAV4J385</accession>
<dbReference type="PANTHER" id="PTHR10426:SF88">
    <property type="entry name" value="ADIPOCYTE PLASMA MEMBRANE-ASSOCIATED PROTEIN HEMOMUCIN-RELATED"/>
    <property type="match status" value="1"/>
</dbReference>
<dbReference type="SUPFAM" id="SSF63829">
    <property type="entry name" value="Calcium-dependent phosphotriesterase"/>
    <property type="match status" value="1"/>
</dbReference>
<dbReference type="GO" id="GO:0012505">
    <property type="term" value="C:endomembrane system"/>
    <property type="evidence" value="ECO:0007669"/>
    <property type="project" value="TreeGrafter"/>
</dbReference>
<evidence type="ECO:0000313" key="3">
    <source>
        <dbReference type="Proteomes" id="UP000762676"/>
    </source>
</evidence>
<dbReference type="GO" id="GO:0016787">
    <property type="term" value="F:hydrolase activity"/>
    <property type="evidence" value="ECO:0007669"/>
    <property type="project" value="TreeGrafter"/>
</dbReference>
<dbReference type="PANTHER" id="PTHR10426">
    <property type="entry name" value="STRICTOSIDINE SYNTHASE-RELATED"/>
    <property type="match status" value="1"/>
</dbReference>
<dbReference type="Proteomes" id="UP000762676">
    <property type="component" value="Unassembled WGS sequence"/>
</dbReference>
<evidence type="ECO:0000256" key="1">
    <source>
        <dbReference type="SAM" id="SignalP"/>
    </source>
</evidence>
<evidence type="ECO:0000313" key="2">
    <source>
        <dbReference type="EMBL" id="GFS15432.1"/>
    </source>
</evidence>
<protein>
    <submittedName>
        <fullName evidence="2">Adipocyte plasma membrane-associated protein</fullName>
    </submittedName>
</protein>
<dbReference type="AlphaFoldDB" id="A0AAV4J385"/>
<organism evidence="2 3">
    <name type="scientific">Elysia marginata</name>
    <dbReference type="NCBI Taxonomy" id="1093978"/>
    <lineage>
        <taxon>Eukaryota</taxon>
        <taxon>Metazoa</taxon>
        <taxon>Spiralia</taxon>
        <taxon>Lophotrochozoa</taxon>
        <taxon>Mollusca</taxon>
        <taxon>Gastropoda</taxon>
        <taxon>Heterobranchia</taxon>
        <taxon>Euthyneura</taxon>
        <taxon>Panpulmonata</taxon>
        <taxon>Sacoglossa</taxon>
        <taxon>Placobranchoidea</taxon>
        <taxon>Plakobranchidae</taxon>
        <taxon>Elysia</taxon>
    </lineage>
</organism>
<proteinExistence type="predicted"/>